<dbReference type="PANTHER" id="PTHR24410:SF41">
    <property type="entry name" value="HL07962P"/>
    <property type="match status" value="1"/>
</dbReference>
<dbReference type="Pfam" id="PF23651">
    <property type="entry name" value="TRAF_BTBD17"/>
    <property type="match status" value="1"/>
</dbReference>
<evidence type="ECO:0000256" key="1">
    <source>
        <dbReference type="SAM" id="MobiDB-lite"/>
    </source>
</evidence>
<dbReference type="Proteomes" id="UP001461498">
    <property type="component" value="Unassembled WGS sequence"/>
</dbReference>
<feature type="region of interest" description="Disordered" evidence="1">
    <location>
        <begin position="24"/>
        <end position="44"/>
    </location>
</feature>
<evidence type="ECO:0000313" key="3">
    <source>
        <dbReference type="EMBL" id="KAK9503947.1"/>
    </source>
</evidence>
<dbReference type="PROSITE" id="PS50097">
    <property type="entry name" value="BTB"/>
    <property type="match status" value="1"/>
</dbReference>
<proteinExistence type="predicted"/>
<dbReference type="Gene3D" id="3.30.710.10">
    <property type="entry name" value="Potassium Channel Kv1.1, Chain A"/>
    <property type="match status" value="1"/>
</dbReference>
<dbReference type="Pfam" id="PF00651">
    <property type="entry name" value="BTB"/>
    <property type="match status" value="1"/>
</dbReference>
<keyword evidence="4" id="KW-1185">Reference proteome</keyword>
<dbReference type="EMBL" id="JAPXFL010000007">
    <property type="protein sequence ID" value="KAK9503949.1"/>
    <property type="molecule type" value="Genomic_DNA"/>
</dbReference>
<evidence type="ECO:0000313" key="4">
    <source>
        <dbReference type="Proteomes" id="UP001461498"/>
    </source>
</evidence>
<dbReference type="InterPro" id="IPR000210">
    <property type="entry name" value="BTB/POZ_dom"/>
</dbReference>
<dbReference type="InterPro" id="IPR056184">
    <property type="entry name" value="TRAF_BTBD17"/>
</dbReference>
<dbReference type="CDD" id="cd18493">
    <property type="entry name" value="BACK_BTBD17"/>
    <property type="match status" value="1"/>
</dbReference>
<feature type="domain" description="BTB" evidence="2">
    <location>
        <begin position="69"/>
        <end position="139"/>
    </location>
</feature>
<comment type="caution">
    <text evidence="3">The sequence shown here is derived from an EMBL/GenBank/DDBJ whole genome shotgun (WGS) entry which is preliminary data.</text>
</comment>
<gene>
    <name evidence="3" type="ORF">O3M35_010399</name>
</gene>
<name>A0AAW1D024_9HEMI</name>
<accession>A0AAW1D024</accession>
<dbReference type="CDD" id="cd18292">
    <property type="entry name" value="BTB_POZ_BTBD17"/>
    <property type="match status" value="1"/>
</dbReference>
<protein>
    <recommendedName>
        <fullName evidence="2">BTB domain-containing protein</fullName>
    </recommendedName>
</protein>
<dbReference type="Gene3D" id="1.25.40.420">
    <property type="match status" value="1"/>
</dbReference>
<dbReference type="InterPro" id="IPR011705">
    <property type="entry name" value="BACK"/>
</dbReference>
<dbReference type="Pfam" id="PF07707">
    <property type="entry name" value="BACK"/>
    <property type="match status" value="1"/>
</dbReference>
<evidence type="ECO:0000259" key="2">
    <source>
        <dbReference type="PROSITE" id="PS50097"/>
    </source>
</evidence>
<dbReference type="SMART" id="SM00875">
    <property type="entry name" value="BACK"/>
    <property type="match status" value="1"/>
</dbReference>
<organism evidence="3 4">
    <name type="scientific">Rhynocoris fuscipes</name>
    <dbReference type="NCBI Taxonomy" id="488301"/>
    <lineage>
        <taxon>Eukaryota</taxon>
        <taxon>Metazoa</taxon>
        <taxon>Ecdysozoa</taxon>
        <taxon>Arthropoda</taxon>
        <taxon>Hexapoda</taxon>
        <taxon>Insecta</taxon>
        <taxon>Pterygota</taxon>
        <taxon>Neoptera</taxon>
        <taxon>Paraneoptera</taxon>
        <taxon>Hemiptera</taxon>
        <taxon>Heteroptera</taxon>
        <taxon>Panheteroptera</taxon>
        <taxon>Cimicomorpha</taxon>
        <taxon>Reduviidae</taxon>
        <taxon>Harpactorinae</taxon>
        <taxon>Harpactorini</taxon>
        <taxon>Rhynocoris</taxon>
    </lineage>
</organism>
<dbReference type="EMBL" id="JAPXFL010000007">
    <property type="protein sequence ID" value="KAK9503947.1"/>
    <property type="molecule type" value="Genomic_DNA"/>
</dbReference>
<reference evidence="3 4" key="1">
    <citation type="submission" date="2022-12" db="EMBL/GenBank/DDBJ databases">
        <title>Chromosome-level genome assembly of true bugs.</title>
        <authorList>
            <person name="Ma L."/>
            <person name="Li H."/>
        </authorList>
    </citation>
    <scope>NUCLEOTIDE SEQUENCE [LARGE SCALE GENOMIC DNA]</scope>
    <source>
        <strain evidence="3">Lab_2022b</strain>
    </source>
</reference>
<sequence>MLERVVGRMFSSDLRRFRRTQRTTSTVFNTEENKDNGKVTDSASGDVEIDNSQHVLVKIATLYAERLMNDICLVVGGVEYPAHRLILCASSEVFQVMLMNPQWSESHESRVVLQETPPCAAIFGEFIRYFYTGQIKINHAIITPLLALADKYNVKDLTSLCIEYMCNHIALAATNNQLINWYQDTLSLGHHVVAQACQNFFKWNFDIVANSKDFGNCNPDVLTKLLQWNDLVVPNEITLYNHVVRWLEMQRQSLTEDGVSEDRLEKYMEQLVHQMMSQIRFPMMTPRQLAELLLSPLTTKYKEFFIEKMAIGMSFHSNQRRRIQEIATSELGRLQFTPRMYTSDTYSCTLAVDKYSSLPYYNTSTLVFSSLAGLADYMGDRTCDWVIDLSPKGVWFPKFQLIVWQGTVEVPESVLSTVRLSITCRDIVDDYFKVKIGLLVMGIQDGVEVVLQVVQRNHYFTRDERVLNLDDIIPFSELNTNLMSGDMPKKLPIKYLVGPDRDTLKIHIVIAPLSDVSSIHPQLDSLIMLPR</sequence>
<dbReference type="SMART" id="SM00225">
    <property type="entry name" value="BTB"/>
    <property type="match status" value="1"/>
</dbReference>
<dbReference type="SUPFAM" id="SSF54695">
    <property type="entry name" value="POZ domain"/>
    <property type="match status" value="1"/>
</dbReference>
<dbReference type="InterPro" id="IPR011333">
    <property type="entry name" value="SKP1/BTB/POZ_sf"/>
</dbReference>
<dbReference type="PANTHER" id="PTHR24410">
    <property type="entry name" value="HL07962P-RELATED"/>
    <property type="match status" value="1"/>
</dbReference>
<dbReference type="InterPro" id="IPR051481">
    <property type="entry name" value="BTB-POZ/Galectin-3-binding"/>
</dbReference>
<dbReference type="AlphaFoldDB" id="A0AAW1D024"/>